<dbReference type="Proteomes" id="UP000272528">
    <property type="component" value="Chromosome"/>
</dbReference>
<feature type="domain" description="Putative collagen-binding" evidence="1">
    <location>
        <begin position="338"/>
        <end position="427"/>
    </location>
</feature>
<evidence type="ECO:0000259" key="1">
    <source>
        <dbReference type="Pfam" id="PF12904"/>
    </source>
</evidence>
<protein>
    <submittedName>
        <fullName evidence="3">DUF4038 domain-containing protein</fullName>
    </submittedName>
</protein>
<dbReference type="AlphaFoldDB" id="A0A3S9A6J9"/>
<dbReference type="RefSeq" id="WP_126017038.1">
    <property type="nucleotide sequence ID" value="NZ_CP034437.1"/>
</dbReference>
<proteinExistence type="predicted"/>
<sequence>MQQALRISTNRRHLIMEDGEPFFWMGDTAWNILQLRREDVEFYLRTRAEQGFTVILCVILVEDLDKGNVYSKRPLRRNEEGQYDPSLPNLAEEGEYGYWDHVDYIVNKAAEYGLYVGLLPAWGDKFNHLWGLGPEILKPGNATAYGEWLGNRYRDQPNIIWVLGGDRTVSNRRHYAVIHNMAEALRQESGGAQLITFHPNGEYSSSLYWHEEDWLDFNMLQSSHYRLHHPNDEMIASDYLREPAKPVLDAEPCYEDHPIGFKPENGWFDDKDVRHAAYWALFAGAFGHTYGHHSVWSFTEEPTDYFIMSWKVALARPGAQQMAHIKRLMISRPMLVRVPDQTLLAANPPGAGRQRACRGADYAFIYTPNGLPIDCQLGRISGSTVIASWFNPRSGETVPAGSFANTGQRRFVPPSCGRRDDWVLILDAAQQR</sequence>
<dbReference type="SUPFAM" id="SSF51445">
    <property type="entry name" value="(Trans)glycosidases"/>
    <property type="match status" value="1"/>
</dbReference>
<evidence type="ECO:0000313" key="3">
    <source>
        <dbReference type="EMBL" id="AZN41331.1"/>
    </source>
</evidence>
<dbReference type="OrthoDB" id="59486at2"/>
<dbReference type="Gene3D" id="3.20.20.80">
    <property type="entry name" value="Glycosidases"/>
    <property type="match status" value="1"/>
</dbReference>
<dbReference type="Pfam" id="PF13204">
    <property type="entry name" value="Apiosidase"/>
    <property type="match status" value="1"/>
</dbReference>
<dbReference type="KEGG" id="palb:EJC50_17880"/>
<dbReference type="Pfam" id="PF12904">
    <property type="entry name" value="Collagen_bind_2"/>
    <property type="match status" value="1"/>
</dbReference>
<dbReference type="PANTHER" id="PTHR37836:SF3">
    <property type="entry name" value="ENDOGLUCANASE"/>
    <property type="match status" value="1"/>
</dbReference>
<keyword evidence="4" id="KW-1185">Reference proteome</keyword>
<dbReference type="EMBL" id="CP034437">
    <property type="protein sequence ID" value="AZN41331.1"/>
    <property type="molecule type" value="Genomic_DNA"/>
</dbReference>
<evidence type="ECO:0000259" key="2">
    <source>
        <dbReference type="Pfam" id="PF13204"/>
    </source>
</evidence>
<name>A0A3S9A6J9_9BACL</name>
<dbReference type="PANTHER" id="PTHR37836">
    <property type="entry name" value="LMO1036 PROTEIN"/>
    <property type="match status" value="1"/>
</dbReference>
<evidence type="ECO:0000313" key="4">
    <source>
        <dbReference type="Proteomes" id="UP000272528"/>
    </source>
</evidence>
<gene>
    <name evidence="3" type="ORF">EJC50_17880</name>
</gene>
<organism evidence="3 4">
    <name type="scientific">Paenibacillus albus</name>
    <dbReference type="NCBI Taxonomy" id="2495582"/>
    <lineage>
        <taxon>Bacteria</taxon>
        <taxon>Bacillati</taxon>
        <taxon>Bacillota</taxon>
        <taxon>Bacilli</taxon>
        <taxon>Bacillales</taxon>
        <taxon>Paenibacillaceae</taxon>
        <taxon>Paenibacillus</taxon>
    </lineage>
</organism>
<dbReference type="InterPro" id="IPR025277">
    <property type="entry name" value="Apiosidase-like_cat_dom"/>
</dbReference>
<dbReference type="InterPro" id="IPR017853">
    <property type="entry name" value="GH"/>
</dbReference>
<reference evidence="4" key="1">
    <citation type="submission" date="2018-12" db="EMBL/GenBank/DDBJ databases">
        <title>Genome sequence of Peanibacillus sp.</title>
        <authorList>
            <person name="Subramani G."/>
            <person name="Srinivasan S."/>
            <person name="Kim M.K."/>
        </authorList>
    </citation>
    <scope>NUCLEOTIDE SEQUENCE [LARGE SCALE GENOMIC DNA]</scope>
    <source>
        <strain evidence="4">18JY67-1</strain>
    </source>
</reference>
<dbReference type="InterPro" id="IPR024749">
    <property type="entry name" value="Collagen-bd_put"/>
</dbReference>
<accession>A0A3S9A6J9</accession>
<feature type="domain" description="Apiosidase-like catalytic" evidence="2">
    <location>
        <begin position="8"/>
        <end position="334"/>
    </location>
</feature>